<name>A0AAU9KCY1_9CILI</name>
<comment type="caution">
    <text evidence="1">The sequence shown here is derived from an EMBL/GenBank/DDBJ whole genome shotgun (WGS) entry which is preliminary data.</text>
</comment>
<sequence>MKHQKIYKNHCKTQNYWQMEAGLCKPRKWIWLNHRWSYNNNRNQPWIRYFNTRLLKTLIEELIFSILLLEDERDIKAILDSKMPNNYSPT</sequence>
<evidence type="ECO:0000313" key="1">
    <source>
        <dbReference type="EMBL" id="CAG9335126.1"/>
    </source>
</evidence>
<dbReference type="AlphaFoldDB" id="A0AAU9KCY1"/>
<accession>A0AAU9KCY1</accession>
<organism evidence="1 2">
    <name type="scientific">Blepharisma stoltei</name>
    <dbReference type="NCBI Taxonomy" id="1481888"/>
    <lineage>
        <taxon>Eukaryota</taxon>
        <taxon>Sar</taxon>
        <taxon>Alveolata</taxon>
        <taxon>Ciliophora</taxon>
        <taxon>Postciliodesmatophora</taxon>
        <taxon>Heterotrichea</taxon>
        <taxon>Heterotrichida</taxon>
        <taxon>Blepharismidae</taxon>
        <taxon>Blepharisma</taxon>
    </lineage>
</organism>
<keyword evidence="2" id="KW-1185">Reference proteome</keyword>
<protein>
    <submittedName>
        <fullName evidence="1">Uncharacterized protein</fullName>
    </submittedName>
</protein>
<dbReference type="EMBL" id="CAJZBQ010000060">
    <property type="protein sequence ID" value="CAG9335126.1"/>
    <property type="molecule type" value="Genomic_DNA"/>
</dbReference>
<dbReference type="Proteomes" id="UP001162131">
    <property type="component" value="Unassembled WGS sequence"/>
</dbReference>
<gene>
    <name evidence="1" type="ORF">BSTOLATCC_MIC62703</name>
</gene>
<reference evidence="1" key="1">
    <citation type="submission" date="2021-09" db="EMBL/GenBank/DDBJ databases">
        <authorList>
            <consortium name="AG Swart"/>
            <person name="Singh M."/>
            <person name="Singh A."/>
            <person name="Seah K."/>
            <person name="Emmerich C."/>
        </authorList>
    </citation>
    <scope>NUCLEOTIDE SEQUENCE</scope>
    <source>
        <strain evidence="1">ATCC30299</strain>
    </source>
</reference>
<evidence type="ECO:0000313" key="2">
    <source>
        <dbReference type="Proteomes" id="UP001162131"/>
    </source>
</evidence>
<proteinExistence type="predicted"/>